<keyword evidence="2" id="KW-0813">Transport</keyword>
<dbReference type="Proteomes" id="UP000030013">
    <property type="component" value="Unassembled WGS sequence"/>
</dbReference>
<feature type="domain" description="Major facilitator superfamily (MFS) profile" evidence="7">
    <location>
        <begin position="268"/>
        <end position="461"/>
    </location>
</feature>
<evidence type="ECO:0000256" key="5">
    <source>
        <dbReference type="ARBA" id="ARBA00023136"/>
    </source>
</evidence>
<dbReference type="InterPro" id="IPR050495">
    <property type="entry name" value="ATG22/LtaA_families"/>
</dbReference>
<name>A0A0A0K1J5_9MICO</name>
<comment type="caution">
    <text evidence="8">The sequence shown here is derived from an EMBL/GenBank/DDBJ whole genome shotgun (WGS) entry which is preliminary data.</text>
</comment>
<accession>A0A0A0K1J5</accession>
<feature type="transmembrane region" description="Helical" evidence="6">
    <location>
        <begin position="302"/>
        <end position="322"/>
    </location>
</feature>
<dbReference type="Gene3D" id="1.20.1250.20">
    <property type="entry name" value="MFS general substrate transporter like domains"/>
    <property type="match status" value="1"/>
</dbReference>
<dbReference type="SUPFAM" id="SSF103473">
    <property type="entry name" value="MFS general substrate transporter"/>
    <property type="match status" value="1"/>
</dbReference>
<dbReference type="eggNOG" id="COG2270">
    <property type="taxonomic scope" value="Bacteria"/>
</dbReference>
<dbReference type="AlphaFoldDB" id="A0A0A0K1J5"/>
<feature type="transmembrane region" description="Helical" evidence="6">
    <location>
        <begin position="135"/>
        <end position="156"/>
    </location>
</feature>
<evidence type="ECO:0000256" key="6">
    <source>
        <dbReference type="SAM" id="Phobius"/>
    </source>
</evidence>
<keyword evidence="9" id="KW-1185">Reference proteome</keyword>
<feature type="transmembrane region" description="Helical" evidence="6">
    <location>
        <begin position="263"/>
        <end position="282"/>
    </location>
</feature>
<dbReference type="InterPro" id="IPR024671">
    <property type="entry name" value="Atg22-like"/>
</dbReference>
<feature type="transmembrane region" description="Helical" evidence="6">
    <location>
        <begin position="334"/>
        <end position="352"/>
    </location>
</feature>
<dbReference type="PROSITE" id="PS50850">
    <property type="entry name" value="MFS"/>
    <property type="match status" value="1"/>
</dbReference>
<dbReference type="PANTHER" id="PTHR23519:SF1">
    <property type="entry name" value="AUTOPHAGY-RELATED PROTEIN 22"/>
    <property type="match status" value="1"/>
</dbReference>
<evidence type="ECO:0000256" key="3">
    <source>
        <dbReference type="ARBA" id="ARBA00022692"/>
    </source>
</evidence>
<sequence length="461" mass="49418">MTTQSDLAIAEDYATNARYQRPWYWYDWANSAFVTTTATVLFGPYLTSVATEAACPGLAEGADCTTDLNVLGLPIDPGSLHPYTVGLSTFVGALLLIFVGAIADRTKRPARLMALFAGIGAVAASAMFLVEGTNWGLGVLLLMVASIALGASLVVYDAILVRIAHPDDRDKVSSRGWALGYLGGGILLAVNFLMLSNADALGGTGQAVRISMLMAGLWWGLFTLIPVLGMWQMRGVERPVVAARAGVLGGTFRQLKDTFRHLLGLRQTLLFLVAYMFFNDGIQTVIGQSSLYGTAELGFSETTMLTLFLMVQFVAFGGALLFGQVARRLGAWRTVLGGIGMWVLVIIAAYFVPEKALAALFALGVGIGLVMGGTQALSRSMYSQLVPRDREAEFFSLYQALERGTSWFGAVIFGVVHQLTDSYRPAILALIVFFVLGGVLLAKVDMPRGIREAGNEVPAVV</sequence>
<keyword evidence="5 6" id="KW-0472">Membrane</keyword>
<evidence type="ECO:0000256" key="2">
    <source>
        <dbReference type="ARBA" id="ARBA00022448"/>
    </source>
</evidence>
<keyword evidence="4 6" id="KW-1133">Transmembrane helix</keyword>
<evidence type="ECO:0000259" key="7">
    <source>
        <dbReference type="PROSITE" id="PS50850"/>
    </source>
</evidence>
<keyword evidence="3 6" id="KW-0812">Transmembrane</keyword>
<comment type="subcellular location">
    <subcellularLocation>
        <location evidence="1">Cell membrane</location>
        <topology evidence="1">Multi-pass membrane protein</topology>
    </subcellularLocation>
</comment>
<dbReference type="Pfam" id="PF11700">
    <property type="entry name" value="ATG22"/>
    <property type="match status" value="2"/>
</dbReference>
<dbReference type="STRING" id="1385519.N801_12100"/>
<dbReference type="InterPro" id="IPR036259">
    <property type="entry name" value="MFS_trans_sf"/>
</dbReference>
<evidence type="ECO:0000313" key="8">
    <source>
        <dbReference type="EMBL" id="KGN42874.1"/>
    </source>
</evidence>
<dbReference type="GO" id="GO:0022857">
    <property type="term" value="F:transmembrane transporter activity"/>
    <property type="evidence" value="ECO:0007669"/>
    <property type="project" value="InterPro"/>
</dbReference>
<evidence type="ECO:0000313" key="9">
    <source>
        <dbReference type="Proteomes" id="UP000030013"/>
    </source>
</evidence>
<feature type="transmembrane region" description="Helical" evidence="6">
    <location>
        <begin position="397"/>
        <end position="416"/>
    </location>
</feature>
<dbReference type="OrthoDB" id="9768783at2"/>
<evidence type="ECO:0000256" key="1">
    <source>
        <dbReference type="ARBA" id="ARBA00004651"/>
    </source>
</evidence>
<feature type="transmembrane region" description="Helical" evidence="6">
    <location>
        <begin position="422"/>
        <end position="442"/>
    </location>
</feature>
<reference evidence="8 9" key="1">
    <citation type="submission" date="2013-08" db="EMBL/GenBank/DDBJ databases">
        <title>The genome sequence of Knoellia aerolata.</title>
        <authorList>
            <person name="Zhu W."/>
            <person name="Wang G."/>
        </authorList>
    </citation>
    <scope>NUCLEOTIDE SEQUENCE [LARGE SCALE GENOMIC DNA]</scope>
    <source>
        <strain evidence="8 9">DSM 18566</strain>
    </source>
</reference>
<feature type="transmembrane region" description="Helical" evidence="6">
    <location>
        <begin position="177"/>
        <end position="195"/>
    </location>
</feature>
<dbReference type="RefSeq" id="WP_052112509.1">
    <property type="nucleotide sequence ID" value="NZ_AVPL01000002.1"/>
</dbReference>
<feature type="transmembrane region" description="Helical" evidence="6">
    <location>
        <begin position="207"/>
        <end position="228"/>
    </location>
</feature>
<dbReference type="PANTHER" id="PTHR23519">
    <property type="entry name" value="AUTOPHAGY-RELATED PROTEIN 22"/>
    <property type="match status" value="1"/>
</dbReference>
<organism evidence="8 9">
    <name type="scientific">Knoellia aerolata DSM 18566</name>
    <dbReference type="NCBI Taxonomy" id="1385519"/>
    <lineage>
        <taxon>Bacteria</taxon>
        <taxon>Bacillati</taxon>
        <taxon>Actinomycetota</taxon>
        <taxon>Actinomycetes</taxon>
        <taxon>Micrococcales</taxon>
        <taxon>Intrasporangiaceae</taxon>
        <taxon>Knoellia</taxon>
    </lineage>
</organism>
<dbReference type="InterPro" id="IPR020846">
    <property type="entry name" value="MFS_dom"/>
</dbReference>
<feature type="transmembrane region" description="Helical" evidence="6">
    <location>
        <begin position="358"/>
        <end position="377"/>
    </location>
</feature>
<gene>
    <name evidence="8" type="ORF">N801_12100</name>
</gene>
<dbReference type="EMBL" id="AVPL01000002">
    <property type="protein sequence ID" value="KGN42874.1"/>
    <property type="molecule type" value="Genomic_DNA"/>
</dbReference>
<evidence type="ECO:0000256" key="4">
    <source>
        <dbReference type="ARBA" id="ARBA00022989"/>
    </source>
</evidence>
<feature type="transmembrane region" description="Helical" evidence="6">
    <location>
        <begin position="83"/>
        <end position="103"/>
    </location>
</feature>
<protein>
    <submittedName>
        <fullName evidence="8">MFS transporter</fullName>
    </submittedName>
</protein>
<proteinExistence type="predicted"/>
<dbReference type="GO" id="GO:0005886">
    <property type="term" value="C:plasma membrane"/>
    <property type="evidence" value="ECO:0007669"/>
    <property type="project" value="UniProtKB-SubCell"/>
</dbReference>
<feature type="transmembrane region" description="Helical" evidence="6">
    <location>
        <begin position="110"/>
        <end position="129"/>
    </location>
</feature>